<dbReference type="Pfam" id="PF00990">
    <property type="entry name" value="GGDEF"/>
    <property type="match status" value="1"/>
</dbReference>
<feature type="transmembrane region" description="Helical" evidence="2">
    <location>
        <begin position="150"/>
        <end position="173"/>
    </location>
</feature>
<evidence type="ECO:0000259" key="3">
    <source>
        <dbReference type="PROSITE" id="PS50887"/>
    </source>
</evidence>
<feature type="domain" description="GGDEF" evidence="3">
    <location>
        <begin position="251"/>
        <end position="383"/>
    </location>
</feature>
<sequence length="394" mass="42380">MSAVTVALATTALFGLLTLVLLGSLARTQAAGVREWFAANLLLSVSLALILARGLVPDLLSIVIANGLLLLSGVTLYAGYARFLKIPPHWPWLALLTALTLPALTYWRYAVDSLPMRVAITALFSAAVCIAIAAVVLLRRRTGQSRYPYLAAASLASVFALSQLARGAGFVLLPEAMQASQFAATANVLLLGVGAAIMPVMSMCAILLVHDSLQREARQVIDHDFLTGALSRQRFEFVARARVEDAELNGKPLSLLLVDLDHFKSINDTYGHAGGDNVLREFTDLMRSRLRGGDALGRLGGEEFAILLPNTTLADAYRIAERLRDEVSRHEVVTATGLCSYSTSGGLASRQPGETLEQLAARADQALYDAKVAGRNRVCLHSGRVQTNMLVEQD</sequence>
<name>A0A2A7S8Z9_BURGA</name>
<dbReference type="CDD" id="cd01949">
    <property type="entry name" value="GGDEF"/>
    <property type="match status" value="1"/>
</dbReference>
<keyword evidence="2" id="KW-0812">Transmembrane</keyword>
<feature type="transmembrane region" description="Helical" evidence="2">
    <location>
        <begin position="116"/>
        <end position="138"/>
    </location>
</feature>
<dbReference type="PANTHER" id="PTHR45138:SF24">
    <property type="entry name" value="DIGUANYLATE CYCLASE DGCC-RELATED"/>
    <property type="match status" value="1"/>
</dbReference>
<evidence type="ECO:0000256" key="1">
    <source>
        <dbReference type="ARBA" id="ARBA00012528"/>
    </source>
</evidence>
<dbReference type="GO" id="GO:0052621">
    <property type="term" value="F:diguanylate cyclase activity"/>
    <property type="evidence" value="ECO:0007669"/>
    <property type="project" value="UniProtKB-EC"/>
</dbReference>
<accession>A0A2A7S8Z9</accession>
<feature type="transmembrane region" description="Helical" evidence="2">
    <location>
        <begin position="37"/>
        <end position="56"/>
    </location>
</feature>
<keyword evidence="2" id="KW-1133">Transmembrane helix</keyword>
<dbReference type="InterPro" id="IPR043128">
    <property type="entry name" value="Rev_trsase/Diguanyl_cyclase"/>
</dbReference>
<dbReference type="EMBL" id="PDDY01000004">
    <property type="protein sequence ID" value="PEH39785.1"/>
    <property type="molecule type" value="Genomic_DNA"/>
</dbReference>
<dbReference type="NCBIfam" id="TIGR00254">
    <property type="entry name" value="GGDEF"/>
    <property type="match status" value="1"/>
</dbReference>
<dbReference type="Gene3D" id="3.30.70.270">
    <property type="match status" value="1"/>
</dbReference>
<feature type="transmembrane region" description="Helical" evidence="2">
    <location>
        <begin position="92"/>
        <end position="110"/>
    </location>
</feature>
<dbReference type="InterPro" id="IPR050469">
    <property type="entry name" value="Diguanylate_Cyclase"/>
</dbReference>
<organism evidence="4 5">
    <name type="scientific">Burkholderia gladioli</name>
    <name type="common">Pseudomonas marginata</name>
    <name type="synonym">Phytomonas marginata</name>
    <dbReference type="NCBI Taxonomy" id="28095"/>
    <lineage>
        <taxon>Bacteria</taxon>
        <taxon>Pseudomonadati</taxon>
        <taxon>Pseudomonadota</taxon>
        <taxon>Betaproteobacteria</taxon>
        <taxon>Burkholderiales</taxon>
        <taxon>Burkholderiaceae</taxon>
        <taxon>Burkholderia</taxon>
    </lineage>
</organism>
<gene>
    <name evidence="4" type="ORF">CRM94_36700</name>
</gene>
<dbReference type="GO" id="GO:0043709">
    <property type="term" value="P:cell adhesion involved in single-species biofilm formation"/>
    <property type="evidence" value="ECO:0007669"/>
    <property type="project" value="TreeGrafter"/>
</dbReference>
<dbReference type="InterPro" id="IPR000160">
    <property type="entry name" value="GGDEF_dom"/>
</dbReference>
<dbReference type="PANTHER" id="PTHR45138">
    <property type="entry name" value="REGULATORY COMPONENTS OF SENSORY TRANSDUCTION SYSTEM"/>
    <property type="match status" value="1"/>
</dbReference>
<feature type="transmembrane region" description="Helical" evidence="2">
    <location>
        <begin position="185"/>
        <end position="209"/>
    </location>
</feature>
<feature type="transmembrane region" description="Helical" evidence="2">
    <location>
        <begin position="6"/>
        <end position="25"/>
    </location>
</feature>
<dbReference type="FunFam" id="3.30.70.270:FF:000001">
    <property type="entry name" value="Diguanylate cyclase domain protein"/>
    <property type="match status" value="1"/>
</dbReference>
<reference evidence="5" key="1">
    <citation type="submission" date="2017-09" db="EMBL/GenBank/DDBJ databases">
        <title>FDA dAtabase for Regulatory Grade micrObial Sequences (FDA-ARGOS): Supporting development and validation of Infectious Disease Dx tests.</title>
        <authorList>
            <person name="Minogue T."/>
            <person name="Wolcott M."/>
            <person name="Wasieloski L."/>
            <person name="Aguilar W."/>
            <person name="Moore D."/>
            <person name="Tallon L."/>
            <person name="Sadzewicz L."/>
            <person name="Ott S."/>
            <person name="Zhao X."/>
            <person name="Nagaraj S."/>
            <person name="Vavikolanu K."/>
            <person name="Aluvathingal J."/>
            <person name="Nadendla S."/>
            <person name="Sichtig H."/>
        </authorList>
    </citation>
    <scope>NUCLEOTIDE SEQUENCE [LARGE SCALE GENOMIC DNA]</scope>
    <source>
        <strain evidence="5">FDAARGOS_390</strain>
    </source>
</reference>
<dbReference type="PROSITE" id="PS50887">
    <property type="entry name" value="GGDEF"/>
    <property type="match status" value="1"/>
</dbReference>
<dbReference type="EC" id="2.7.7.65" evidence="1"/>
<dbReference type="SMART" id="SM00267">
    <property type="entry name" value="GGDEF"/>
    <property type="match status" value="1"/>
</dbReference>
<keyword evidence="2" id="KW-0472">Membrane</keyword>
<evidence type="ECO:0000313" key="5">
    <source>
        <dbReference type="Proteomes" id="UP000220629"/>
    </source>
</evidence>
<feature type="transmembrane region" description="Helical" evidence="2">
    <location>
        <begin position="62"/>
        <end position="80"/>
    </location>
</feature>
<comment type="caution">
    <text evidence="4">The sequence shown here is derived from an EMBL/GenBank/DDBJ whole genome shotgun (WGS) entry which is preliminary data.</text>
</comment>
<protein>
    <recommendedName>
        <fullName evidence="1">diguanylate cyclase</fullName>
        <ecNumber evidence="1">2.7.7.65</ecNumber>
    </recommendedName>
</protein>
<dbReference type="InterPro" id="IPR029787">
    <property type="entry name" value="Nucleotide_cyclase"/>
</dbReference>
<proteinExistence type="predicted"/>
<dbReference type="RefSeq" id="WP_096749828.1">
    <property type="nucleotide sequence ID" value="NZ_CADEPO010000017.1"/>
</dbReference>
<dbReference type="SUPFAM" id="SSF55073">
    <property type="entry name" value="Nucleotide cyclase"/>
    <property type="match status" value="1"/>
</dbReference>
<evidence type="ECO:0000256" key="2">
    <source>
        <dbReference type="SAM" id="Phobius"/>
    </source>
</evidence>
<evidence type="ECO:0000313" key="4">
    <source>
        <dbReference type="EMBL" id="PEH39785.1"/>
    </source>
</evidence>
<dbReference type="AlphaFoldDB" id="A0A2A7S8Z9"/>
<dbReference type="GO" id="GO:1902201">
    <property type="term" value="P:negative regulation of bacterial-type flagellum-dependent cell motility"/>
    <property type="evidence" value="ECO:0007669"/>
    <property type="project" value="TreeGrafter"/>
</dbReference>
<dbReference type="GO" id="GO:0005886">
    <property type="term" value="C:plasma membrane"/>
    <property type="evidence" value="ECO:0007669"/>
    <property type="project" value="TreeGrafter"/>
</dbReference>
<dbReference type="Proteomes" id="UP000220629">
    <property type="component" value="Unassembled WGS sequence"/>
</dbReference>